<protein>
    <recommendedName>
        <fullName evidence="3">Nuclease SbcCD subunit C</fullName>
    </recommendedName>
</protein>
<proteinExistence type="inferred from homology"/>
<comment type="caution">
    <text evidence="6">The sequence shown here is derived from an EMBL/GenBank/DDBJ whole genome shotgun (WGS) entry which is preliminary data.</text>
</comment>
<dbReference type="GO" id="GO:0016887">
    <property type="term" value="F:ATP hydrolysis activity"/>
    <property type="evidence" value="ECO:0007669"/>
    <property type="project" value="InterPro"/>
</dbReference>
<dbReference type="Pfam" id="PF13476">
    <property type="entry name" value="AAA_23"/>
    <property type="match status" value="1"/>
</dbReference>
<dbReference type="EMBL" id="LMUA01000027">
    <property type="protein sequence ID" value="KUE75180.1"/>
    <property type="molecule type" value="Genomic_DNA"/>
</dbReference>
<dbReference type="AlphaFoldDB" id="A0A0W7TMZ3"/>
<dbReference type="Gene3D" id="3.40.50.300">
    <property type="entry name" value="P-loop containing nucleotide triphosphate hydrolases"/>
    <property type="match status" value="2"/>
</dbReference>
<comment type="similarity">
    <text evidence="1">Belongs to the SMC family. SbcC subfamily.</text>
</comment>
<dbReference type="RefSeq" id="WP_058723687.1">
    <property type="nucleotide sequence ID" value="NZ_LMUA01000027.1"/>
</dbReference>
<name>A0A0W7TMZ3_9FIRM</name>
<dbReference type="PANTHER" id="PTHR32114:SF2">
    <property type="entry name" value="ABC TRANSPORTER ABCH.3"/>
    <property type="match status" value="1"/>
</dbReference>
<dbReference type="InterPro" id="IPR027417">
    <property type="entry name" value="P-loop_NTPase"/>
</dbReference>
<accession>A0A0W7TMZ3</accession>
<dbReference type="GO" id="GO:0006302">
    <property type="term" value="P:double-strand break repair"/>
    <property type="evidence" value="ECO:0007669"/>
    <property type="project" value="InterPro"/>
</dbReference>
<dbReference type="PANTHER" id="PTHR32114">
    <property type="entry name" value="ABC TRANSPORTER ABCH.3"/>
    <property type="match status" value="1"/>
</dbReference>
<evidence type="ECO:0000256" key="3">
    <source>
        <dbReference type="ARBA" id="ARBA00013368"/>
    </source>
</evidence>
<dbReference type="InterPro" id="IPR038729">
    <property type="entry name" value="Rad50/SbcC_AAA"/>
</dbReference>
<keyword evidence="4" id="KW-0175">Coiled coil</keyword>
<evidence type="ECO:0000259" key="5">
    <source>
        <dbReference type="Pfam" id="PF13476"/>
    </source>
</evidence>
<gene>
    <name evidence="6" type="ORF">ASJ35_15035</name>
</gene>
<sequence length="713" mass="83044">MRINRIQLHNFGSYSEDNLFNFEVKSPEERVVVIGGKNGAGKTTLFTAIQVCLYGNYAFGYKTAGKRYLDDIYSLLNNQAKLDETEISYVEIAFQQIDNADLFDYVIRRSWTWPKNNVQESLLVWQNGKQLDEDELSNFQNYLLHLIPPDMLKLYFFDGEKIADYFLNSKEVNIRDALMILSGNDTFDILHDQIKRVFRNSEGGKDESGQEYLNTQATVKKLQSQVAELEAETQKYQDDISELDAEIKKQKKIYADRGGITIEEWTTLHTQLKSEEERRERLNWQRKAIATDLLPFALLPQLIEQTLDQIQQEKDHQTYQTLKRSLQDGKFYDVLSDAVKNIGSVDIDHDTQQLYSKISEYLLDSKWEQFEPLLGLSSDDEGQVRAIVSRVSSFDKKALKNYKKRISASIESSKKIRARLQSTSIENFEEYMKLLADLEERLKVSSIKQTHAQELLTIKKEETEQQLSKLHALKKEFETQLKRHSVSMVSGKALLLLEELQGTLYSDLIHQVEADLNRKFREMIRKDNFFSKFYIDPQFVVHLLRNQTINIEDLSALLRSRDFRVLNMALGKEATKQLLNHYNAKTITDLEVALDMETAKQIELPVEINKDQLSSGEKQIFVMSLYWAMMKQSKNELPYIIDTPFARIDTEHRANITEHFFKNLSGQLIILSTNEELSSEHMQAMRSQISHVYMLDYGQDQKTHIYENQYFEG</sequence>
<dbReference type="SUPFAM" id="SSF52540">
    <property type="entry name" value="P-loop containing nucleoside triphosphate hydrolases"/>
    <property type="match status" value="1"/>
</dbReference>
<evidence type="ECO:0000313" key="6">
    <source>
        <dbReference type="EMBL" id="KUE75180.1"/>
    </source>
</evidence>
<feature type="coiled-coil region" evidence="4">
    <location>
        <begin position="212"/>
        <end position="253"/>
    </location>
</feature>
<evidence type="ECO:0000256" key="2">
    <source>
        <dbReference type="ARBA" id="ARBA00011322"/>
    </source>
</evidence>
<reference evidence="6 7" key="1">
    <citation type="submission" date="2015-10" db="EMBL/GenBank/DDBJ databases">
        <title>A novel member of the family Ruminococcaceae isolated from human faeces.</title>
        <authorList>
            <person name="Shkoporov A.N."/>
            <person name="Chaplin A.V."/>
            <person name="Motuzova O.V."/>
            <person name="Kafarskaia L.I."/>
            <person name="Efimov B.A."/>
        </authorList>
    </citation>
    <scope>NUCLEOTIDE SEQUENCE [LARGE SCALE GENOMIC DNA]</scope>
    <source>
        <strain evidence="6 7">668</strain>
    </source>
</reference>
<evidence type="ECO:0000256" key="4">
    <source>
        <dbReference type="SAM" id="Coils"/>
    </source>
</evidence>
<dbReference type="Proteomes" id="UP000053433">
    <property type="component" value="Unassembled WGS sequence"/>
</dbReference>
<comment type="subunit">
    <text evidence="2">Heterodimer of SbcC and SbcD.</text>
</comment>
<organism evidence="6 7">
    <name type="scientific">Ruthenibacterium lactatiformans</name>
    <dbReference type="NCBI Taxonomy" id="1550024"/>
    <lineage>
        <taxon>Bacteria</taxon>
        <taxon>Bacillati</taxon>
        <taxon>Bacillota</taxon>
        <taxon>Clostridia</taxon>
        <taxon>Eubacteriales</taxon>
        <taxon>Oscillospiraceae</taxon>
        <taxon>Ruthenibacterium</taxon>
    </lineage>
</organism>
<evidence type="ECO:0000256" key="1">
    <source>
        <dbReference type="ARBA" id="ARBA00006930"/>
    </source>
</evidence>
<evidence type="ECO:0000313" key="7">
    <source>
        <dbReference type="Proteomes" id="UP000053433"/>
    </source>
</evidence>
<feature type="domain" description="Rad50/SbcC-type AAA" evidence="5">
    <location>
        <begin position="5"/>
        <end position="251"/>
    </location>
</feature>